<dbReference type="PANTHER" id="PTHR14237:SF19">
    <property type="entry name" value="MITOCHONDRIAL AMIDOXIME REDUCING COMPONENT 1"/>
    <property type="match status" value="1"/>
</dbReference>
<evidence type="ECO:0000259" key="1">
    <source>
        <dbReference type="PROSITE" id="PS51340"/>
    </source>
</evidence>
<protein>
    <recommendedName>
        <fullName evidence="1">MOSC domain-containing protein</fullName>
    </recommendedName>
</protein>
<dbReference type="AlphaFoldDB" id="A0A318QDV0"/>
<sequence length="275" mass="30107">MPHIHSLYVYPVKSLHRCAVRSFRVDPWGPRGDRRWIVTDVNGKFLTQRHHPRMATLMVRAMAGGLVIGNGRMENLCVAFPSPDAPVMGVEVWGDRVQAHDAGEDAAAWLSQALGHGCRLAFMRDPRSARVKDAAGIYPVSFADGFPLLLATTSSLADLNGRMKHPVPMERFRPNVVIAGSEPWEEDTWRRIRIGAVELSVAKACSRCNVTTVDQETGEVPQKGEPLRTLAGFRHVTDGIMFGQNALVRQEGVIAVGDEVVIVERGSSNLGPPAS</sequence>
<dbReference type="PROSITE" id="PS51340">
    <property type="entry name" value="MOSC"/>
    <property type="match status" value="1"/>
</dbReference>
<feature type="domain" description="MOSC" evidence="1">
    <location>
        <begin position="124"/>
        <end position="263"/>
    </location>
</feature>
<dbReference type="EMBL" id="NOXG01000008">
    <property type="protein sequence ID" value="PYD75558.1"/>
    <property type="molecule type" value="Genomic_DNA"/>
</dbReference>
<dbReference type="GO" id="GO:0003824">
    <property type="term" value="F:catalytic activity"/>
    <property type="evidence" value="ECO:0007669"/>
    <property type="project" value="InterPro"/>
</dbReference>
<evidence type="ECO:0000313" key="2">
    <source>
        <dbReference type="EMBL" id="PYD75558.1"/>
    </source>
</evidence>
<name>A0A318QDV0_9PROT</name>
<organism evidence="2 3">
    <name type="scientific">Novacetimonas pomaceti</name>
    <dbReference type="NCBI Taxonomy" id="2021998"/>
    <lineage>
        <taxon>Bacteria</taxon>
        <taxon>Pseudomonadati</taxon>
        <taxon>Pseudomonadota</taxon>
        <taxon>Alphaproteobacteria</taxon>
        <taxon>Acetobacterales</taxon>
        <taxon>Acetobacteraceae</taxon>
        <taxon>Novacetimonas</taxon>
    </lineage>
</organism>
<evidence type="ECO:0000313" key="3">
    <source>
        <dbReference type="Proteomes" id="UP000247609"/>
    </source>
</evidence>
<dbReference type="InterPro" id="IPR005303">
    <property type="entry name" value="MOCOS_middle"/>
</dbReference>
<dbReference type="SUPFAM" id="SSF50800">
    <property type="entry name" value="PK beta-barrel domain-like"/>
    <property type="match status" value="1"/>
</dbReference>
<dbReference type="Pfam" id="PF03473">
    <property type="entry name" value="MOSC"/>
    <property type="match status" value="1"/>
</dbReference>
<dbReference type="RefSeq" id="WP_110530428.1">
    <property type="nucleotide sequence ID" value="NZ_NOXG01000008.1"/>
</dbReference>
<comment type="caution">
    <text evidence="2">The sequence shown here is derived from an EMBL/GenBank/DDBJ whole genome shotgun (WGS) entry which is preliminary data.</text>
</comment>
<dbReference type="InterPro" id="IPR011037">
    <property type="entry name" value="Pyrv_Knase-like_insert_dom_sf"/>
</dbReference>
<proteinExistence type="predicted"/>
<gene>
    <name evidence="2" type="ORF">CFR71_09050</name>
</gene>
<dbReference type="Proteomes" id="UP000247609">
    <property type="component" value="Unassembled WGS sequence"/>
</dbReference>
<dbReference type="GO" id="GO:0030151">
    <property type="term" value="F:molybdenum ion binding"/>
    <property type="evidence" value="ECO:0007669"/>
    <property type="project" value="InterPro"/>
</dbReference>
<dbReference type="SUPFAM" id="SSF141673">
    <property type="entry name" value="MOSC N-terminal domain-like"/>
    <property type="match status" value="1"/>
</dbReference>
<accession>A0A318QDV0</accession>
<dbReference type="Pfam" id="PF03476">
    <property type="entry name" value="MOSC_N"/>
    <property type="match status" value="1"/>
</dbReference>
<dbReference type="InterPro" id="IPR005302">
    <property type="entry name" value="MoCF_Sase_C"/>
</dbReference>
<reference evidence="2 3" key="1">
    <citation type="submission" date="2017-07" db="EMBL/GenBank/DDBJ databases">
        <title>A draft genome sequence of Komagataeibacter sp. T5K1.</title>
        <authorList>
            <person name="Skraban J."/>
            <person name="Cleenwerck I."/>
            <person name="Vandamme P."/>
            <person name="Trcek J."/>
        </authorList>
    </citation>
    <scope>NUCLEOTIDE SEQUENCE [LARGE SCALE GENOMIC DNA]</scope>
    <source>
        <strain evidence="2 3">T5K1</strain>
    </source>
</reference>
<dbReference type="GO" id="GO:0030170">
    <property type="term" value="F:pyridoxal phosphate binding"/>
    <property type="evidence" value="ECO:0007669"/>
    <property type="project" value="InterPro"/>
</dbReference>
<dbReference type="PANTHER" id="PTHR14237">
    <property type="entry name" value="MOLYBDOPTERIN COFACTOR SULFURASE MOSC"/>
    <property type="match status" value="1"/>
</dbReference>